<dbReference type="Proteomes" id="UP000461730">
    <property type="component" value="Unassembled WGS sequence"/>
</dbReference>
<dbReference type="InterPro" id="IPR023996">
    <property type="entry name" value="TonB-dep_OMP_SusC/RagA"/>
</dbReference>
<dbReference type="Gene3D" id="2.40.170.20">
    <property type="entry name" value="TonB-dependent receptor, beta-barrel domain"/>
    <property type="match status" value="1"/>
</dbReference>
<dbReference type="InterPro" id="IPR012910">
    <property type="entry name" value="Plug_dom"/>
</dbReference>
<dbReference type="PROSITE" id="PS52016">
    <property type="entry name" value="TONB_DEPENDENT_REC_3"/>
    <property type="match status" value="1"/>
</dbReference>
<dbReference type="EMBL" id="WRXN01000002">
    <property type="protein sequence ID" value="MVT08218.1"/>
    <property type="molecule type" value="Genomic_DNA"/>
</dbReference>
<evidence type="ECO:0000256" key="5">
    <source>
        <dbReference type="ARBA" id="ARBA00023136"/>
    </source>
</evidence>
<sequence>MNRTRLIVMCFLCALFPLAVSGQQKMSLKKALDEVRQVYGTKFSYEEHLLDNVYVNVKTPMDKKESVEKVLKELLYARGYLFLYVQENYYTVIKDNRKEAVPVPDIATENIPAPNYVQTITGIVTDADGRPLIGATVIPEGYAIRHGVTTSSDGRYTLRLEQATGALVFSFVGMSPQKVPLEGRSTINVRMQSDVRQLQQVNVISTGYQVLPKERSTGAAELITAKQIKEVPAPNMMERLEGLVPGVRFDVRNNTISIRGKNTLSVTDGSSPLIVIDGFPAVEQKLTERLNDNASSGAILSRYNPEDIESITVLKDAAATSIWGAKAANGVIVITTKKGVKNSSKINFSSNLSVSAPANMGHLDRMSSADYIDLEREMKDLGYFSDPYYWDNSWMTFNQNKPVSEALEWMFKVDRGQATAAQRDSALSALGKLDNRKQIRDLLLQHAITQQYNLSFSGGGQNSTYYVSTNYSKDIPVFRNNKGENYFVTANLTNDLFNNRVTVTTGINYNFANSASNQAALNAIGSSRLGLRPYEMLQDAAGHPIARSIDYRDEVAADFLSKGYLPWTYSPLQELNYGNSNTKENRFRFNAAINTKVTNWLNVDLSGSLQRNTGEEIILNETNSYDTRTMLNTATTVGTNGRLVYGIPFGGKMQTSNSTATSYSLRGQVNLNKSFGSIFNLNALAGTEIRQEKGSRYEQTRYGFNEETYTSAAWNPTTSYQTVQGWSSSLGYSDGAIRNAISRALSYYGNAALSIFGNRYTVSGSMRFDDFTLVGASRSQRAKPLWSAGAKWDIKSEDFMQHVNWLDALNLRLTYGTGGSIPTSASKSAVMSIYAPNSVTMEPYGDIVRPANDKISWELTRSWNLGVDFALLNNRLGIGADVYGKKTTDILWQFPINTTYGWSSLQYNAASMKGHGYEFSIRGEIVRSKNFGWTSVFNLSYNTNEVTDSRFTKNENAVLVVNGGSYIAGMPTDYMYAYRWAGLDDKGRSQIYDKEGKIINADAGNNQIKTEDLVYEGRTTPPFFGALLNNFNYKAFTFGVRITYEMGHVFRRPSIQNYPDWNGVYQGMVGTQKDLALRWRKPGDEAITNVPGLENVSTNNLNRYKWSDLLTESGSHVRLQQISMGYQIPSRMLSGLFLKSGSISLSARNLGIIWRKNKSGVDPNYIVTNNYSNLPPAKAYFLSVNASF</sequence>
<keyword evidence="8" id="KW-0732">Signal</keyword>
<reference evidence="10 11" key="1">
    <citation type="submission" date="2019-12" db="EMBL/GenBank/DDBJ databases">
        <title>Chitinophaga sp. strain ysch24 (GDMCC 1.1355), whole genome shotgun sequence.</title>
        <authorList>
            <person name="Zhang X."/>
        </authorList>
    </citation>
    <scope>NUCLEOTIDE SEQUENCE [LARGE SCALE GENOMIC DNA]</scope>
    <source>
        <strain evidence="11">ysch24</strain>
    </source>
</reference>
<evidence type="ECO:0000313" key="10">
    <source>
        <dbReference type="EMBL" id="MVT08218.1"/>
    </source>
</evidence>
<feature type="chain" id="PRO_5029670400" evidence="8">
    <location>
        <begin position="22"/>
        <end position="1188"/>
    </location>
</feature>
<dbReference type="InterPro" id="IPR023997">
    <property type="entry name" value="TonB-dep_OMP_SusC/RagA_CS"/>
</dbReference>
<comment type="caution">
    <text evidence="10">The sequence shown here is derived from an EMBL/GenBank/DDBJ whole genome shotgun (WGS) entry which is preliminary data.</text>
</comment>
<feature type="signal peptide" evidence="8">
    <location>
        <begin position="1"/>
        <end position="21"/>
    </location>
</feature>
<comment type="similarity">
    <text evidence="7">Belongs to the TonB-dependent receptor family.</text>
</comment>
<evidence type="ECO:0000259" key="9">
    <source>
        <dbReference type="Pfam" id="PF07715"/>
    </source>
</evidence>
<keyword evidence="5 7" id="KW-0472">Membrane</keyword>
<dbReference type="SUPFAM" id="SSF56935">
    <property type="entry name" value="Porins"/>
    <property type="match status" value="1"/>
</dbReference>
<dbReference type="GO" id="GO:0009279">
    <property type="term" value="C:cell outer membrane"/>
    <property type="evidence" value="ECO:0007669"/>
    <property type="project" value="UniProtKB-SubCell"/>
</dbReference>
<dbReference type="SUPFAM" id="SSF49464">
    <property type="entry name" value="Carboxypeptidase regulatory domain-like"/>
    <property type="match status" value="1"/>
</dbReference>
<dbReference type="InterPro" id="IPR008969">
    <property type="entry name" value="CarboxyPept-like_regulatory"/>
</dbReference>
<dbReference type="Pfam" id="PF13620">
    <property type="entry name" value="CarboxypepD_reg"/>
    <property type="match status" value="1"/>
</dbReference>
<evidence type="ECO:0000256" key="8">
    <source>
        <dbReference type="SAM" id="SignalP"/>
    </source>
</evidence>
<keyword evidence="6 7" id="KW-0998">Cell outer membrane</keyword>
<feature type="domain" description="TonB-dependent receptor plug" evidence="9">
    <location>
        <begin position="213"/>
        <end position="331"/>
    </location>
</feature>
<dbReference type="InterPro" id="IPR039426">
    <property type="entry name" value="TonB-dep_rcpt-like"/>
</dbReference>
<proteinExistence type="inferred from homology"/>
<organism evidence="10 11">
    <name type="scientific">Chitinophaga tropicalis</name>
    <dbReference type="NCBI Taxonomy" id="2683588"/>
    <lineage>
        <taxon>Bacteria</taxon>
        <taxon>Pseudomonadati</taxon>
        <taxon>Bacteroidota</taxon>
        <taxon>Chitinophagia</taxon>
        <taxon>Chitinophagales</taxon>
        <taxon>Chitinophagaceae</taxon>
        <taxon>Chitinophaga</taxon>
    </lineage>
</organism>
<protein>
    <submittedName>
        <fullName evidence="10">SusC/RagA family TonB-linked outer membrane protein</fullName>
    </submittedName>
</protein>
<evidence type="ECO:0000256" key="2">
    <source>
        <dbReference type="ARBA" id="ARBA00022448"/>
    </source>
</evidence>
<name>A0A7K1U1K2_9BACT</name>
<dbReference type="Gene3D" id="2.60.40.1120">
    <property type="entry name" value="Carboxypeptidase-like, regulatory domain"/>
    <property type="match status" value="1"/>
</dbReference>
<keyword evidence="2 7" id="KW-0813">Transport</keyword>
<evidence type="ECO:0000256" key="1">
    <source>
        <dbReference type="ARBA" id="ARBA00004571"/>
    </source>
</evidence>
<dbReference type="InterPro" id="IPR037066">
    <property type="entry name" value="Plug_dom_sf"/>
</dbReference>
<evidence type="ECO:0000256" key="7">
    <source>
        <dbReference type="PROSITE-ProRule" id="PRU01360"/>
    </source>
</evidence>
<dbReference type="Gene3D" id="2.170.130.10">
    <property type="entry name" value="TonB-dependent receptor, plug domain"/>
    <property type="match status" value="1"/>
</dbReference>
<dbReference type="AlphaFoldDB" id="A0A7K1U1K2"/>
<dbReference type="RefSeq" id="WP_157305628.1">
    <property type="nucleotide sequence ID" value="NZ_WRXN01000002.1"/>
</dbReference>
<evidence type="ECO:0000256" key="3">
    <source>
        <dbReference type="ARBA" id="ARBA00022452"/>
    </source>
</evidence>
<gene>
    <name evidence="10" type="ORF">GO493_08095</name>
</gene>
<keyword evidence="4 7" id="KW-0812">Transmembrane</keyword>
<dbReference type="Pfam" id="PF07715">
    <property type="entry name" value="Plug"/>
    <property type="match status" value="1"/>
</dbReference>
<dbReference type="InterPro" id="IPR036942">
    <property type="entry name" value="Beta-barrel_TonB_sf"/>
</dbReference>
<accession>A0A7K1U1K2</accession>
<keyword evidence="11" id="KW-1185">Reference proteome</keyword>
<dbReference type="NCBIfam" id="TIGR04056">
    <property type="entry name" value="OMP_RagA_SusC"/>
    <property type="match status" value="1"/>
</dbReference>
<evidence type="ECO:0000256" key="4">
    <source>
        <dbReference type="ARBA" id="ARBA00022692"/>
    </source>
</evidence>
<dbReference type="NCBIfam" id="TIGR04057">
    <property type="entry name" value="SusC_RagA_signa"/>
    <property type="match status" value="1"/>
</dbReference>
<evidence type="ECO:0000313" key="11">
    <source>
        <dbReference type="Proteomes" id="UP000461730"/>
    </source>
</evidence>
<comment type="subcellular location">
    <subcellularLocation>
        <location evidence="1 7">Cell outer membrane</location>
        <topology evidence="1 7">Multi-pass membrane protein</topology>
    </subcellularLocation>
</comment>
<evidence type="ECO:0000256" key="6">
    <source>
        <dbReference type="ARBA" id="ARBA00023237"/>
    </source>
</evidence>
<keyword evidence="3 7" id="KW-1134">Transmembrane beta strand</keyword>